<evidence type="ECO:0000256" key="1">
    <source>
        <dbReference type="RuleBase" id="RU003682"/>
    </source>
</evidence>
<dbReference type="Proteomes" id="UP000681425">
    <property type="component" value="Chromosome"/>
</dbReference>
<dbReference type="Gene3D" id="2.60.120.620">
    <property type="entry name" value="q2cbj1_9rhob like domain"/>
    <property type="match status" value="1"/>
</dbReference>
<evidence type="ECO:0000313" key="4">
    <source>
        <dbReference type="Proteomes" id="UP000681425"/>
    </source>
</evidence>
<comment type="similarity">
    <text evidence="1">Belongs to the iron/ascorbate-dependent oxidoreductase family.</text>
</comment>
<keyword evidence="4" id="KW-1185">Reference proteome</keyword>
<keyword evidence="1" id="KW-0560">Oxidoreductase</keyword>
<gene>
    <name evidence="3" type="ORF">KFK14_13070</name>
</gene>
<protein>
    <recommendedName>
        <fullName evidence="2">Fe2OG dioxygenase domain-containing protein</fullName>
    </recommendedName>
</protein>
<sequence length="284" mass="33019">MDIFAVREYIQSKVMAAALETDPSPHFVVNEFFPPEIYEAIHTYNLFHYGEGEEWIKQKDIGRRNAETPFHLRKQIDIRGELEAPPVAVTFWKDLERVFFEDNWFGELIYNKYPQYFDIRFGPEARDPKFFDKLKSMLFVQRHDRGYSIGPHTDAPKRVFTCIFYFPQMTGGEKFGTQFLRPLDGNSRCSGHGHHDARDFEVVKTVDYAPNNFLLFFKTSSAFHGVAHIDEDVPNDRYGMQLGFYEPDGGVYKDLSGISVLDGKGLKPLLSLKLFGRKFRLMQD</sequence>
<keyword evidence="1" id="KW-0479">Metal-binding</keyword>
<accession>A0A975Q066</accession>
<evidence type="ECO:0000259" key="2">
    <source>
        <dbReference type="PROSITE" id="PS51471"/>
    </source>
</evidence>
<dbReference type="KEGG" id="spph:KFK14_13070"/>
<keyword evidence="1" id="KW-0408">Iron</keyword>
<dbReference type="EMBL" id="CP073910">
    <property type="protein sequence ID" value="QUT04078.1"/>
    <property type="molecule type" value="Genomic_DNA"/>
</dbReference>
<reference evidence="3" key="1">
    <citation type="submission" date="2021-04" db="EMBL/GenBank/DDBJ databases">
        <title>Isolation of p-tert-butylphenol degrading bacteria Sphingobium phenoxybenzoativorans Tas13 from active sludge.</title>
        <authorList>
            <person name="Li Y."/>
        </authorList>
    </citation>
    <scope>NUCLEOTIDE SEQUENCE</scope>
    <source>
        <strain evidence="3">Tas13</strain>
    </source>
</reference>
<evidence type="ECO:0000313" key="3">
    <source>
        <dbReference type="EMBL" id="QUT04078.1"/>
    </source>
</evidence>
<organism evidence="3 4">
    <name type="scientific">Sphingobium phenoxybenzoativorans</name>
    <dbReference type="NCBI Taxonomy" id="1592790"/>
    <lineage>
        <taxon>Bacteria</taxon>
        <taxon>Pseudomonadati</taxon>
        <taxon>Pseudomonadota</taxon>
        <taxon>Alphaproteobacteria</taxon>
        <taxon>Sphingomonadales</taxon>
        <taxon>Sphingomonadaceae</taxon>
        <taxon>Sphingobium</taxon>
    </lineage>
</organism>
<dbReference type="InterPro" id="IPR005123">
    <property type="entry name" value="Oxoglu/Fe-dep_dioxygenase_dom"/>
</dbReference>
<name>A0A975Q066_9SPHN</name>
<dbReference type="PROSITE" id="PS51471">
    <property type="entry name" value="FE2OG_OXY"/>
    <property type="match status" value="1"/>
</dbReference>
<dbReference type="GO" id="GO:0016491">
    <property type="term" value="F:oxidoreductase activity"/>
    <property type="evidence" value="ECO:0007669"/>
    <property type="project" value="UniProtKB-KW"/>
</dbReference>
<dbReference type="AlphaFoldDB" id="A0A975Q066"/>
<dbReference type="GO" id="GO:0046872">
    <property type="term" value="F:metal ion binding"/>
    <property type="evidence" value="ECO:0007669"/>
    <property type="project" value="UniProtKB-KW"/>
</dbReference>
<proteinExistence type="inferred from homology"/>
<feature type="domain" description="Fe2OG dioxygenase" evidence="2">
    <location>
        <begin position="133"/>
        <end position="247"/>
    </location>
</feature>
<dbReference type="RefSeq" id="WP_212607973.1">
    <property type="nucleotide sequence ID" value="NZ_CP073910.1"/>
</dbReference>